<reference evidence="3" key="1">
    <citation type="submission" date="2023-06" db="EMBL/GenBank/DDBJ databases">
        <authorList>
            <person name="Delattre M."/>
        </authorList>
    </citation>
    <scope>NUCLEOTIDE SEQUENCE</scope>
    <source>
        <strain evidence="3">AF72</strain>
    </source>
</reference>
<feature type="signal peptide" evidence="1">
    <location>
        <begin position="1"/>
        <end position="15"/>
    </location>
</feature>
<feature type="domain" description="Neurotransmitter-gated ion-channel ligand-binding" evidence="2">
    <location>
        <begin position="39"/>
        <end position="132"/>
    </location>
</feature>
<sequence>MTLVLLPVLAGLASALRLEEPIVIQRPLEKVEWGDVLLEYDATQPPPGNVTVTVDLRVFHHSRLSSETLKIYMELSEEWQDGRLIFQHNPATVTLPRGVEIWRPETWIRDGMEDRTERETLRIHPRDGTVTHRSIRTVEIPRRGGEKENCPLVFSSFTDVSSRVDYAMRRVDAPHLNSTVTPSGVVFSLGLL</sequence>
<keyword evidence="1" id="KW-0732">Signal</keyword>
<gene>
    <name evidence="3" type="ORF">MSPICULIGERA_LOCUS6998</name>
</gene>
<evidence type="ECO:0000313" key="4">
    <source>
        <dbReference type="Proteomes" id="UP001177023"/>
    </source>
</evidence>
<protein>
    <recommendedName>
        <fullName evidence="2">Neurotransmitter-gated ion-channel ligand-binding domain-containing protein</fullName>
    </recommendedName>
</protein>
<feature type="non-terminal residue" evidence="3">
    <location>
        <position position="192"/>
    </location>
</feature>
<evidence type="ECO:0000259" key="2">
    <source>
        <dbReference type="Pfam" id="PF02931"/>
    </source>
</evidence>
<dbReference type="InterPro" id="IPR036734">
    <property type="entry name" value="Neur_chan_lig-bd_sf"/>
</dbReference>
<keyword evidence="4" id="KW-1185">Reference proteome</keyword>
<accession>A0AA36FV91</accession>
<dbReference type="GO" id="GO:0016020">
    <property type="term" value="C:membrane"/>
    <property type="evidence" value="ECO:0007669"/>
    <property type="project" value="InterPro"/>
</dbReference>
<name>A0AA36FV91_9BILA</name>
<dbReference type="GO" id="GO:0005230">
    <property type="term" value="F:extracellular ligand-gated monoatomic ion channel activity"/>
    <property type="evidence" value="ECO:0007669"/>
    <property type="project" value="InterPro"/>
</dbReference>
<dbReference type="SUPFAM" id="SSF63712">
    <property type="entry name" value="Nicotinic receptor ligand binding domain-like"/>
    <property type="match status" value="1"/>
</dbReference>
<dbReference type="Gene3D" id="2.70.170.10">
    <property type="entry name" value="Neurotransmitter-gated ion-channel ligand-binding domain"/>
    <property type="match status" value="1"/>
</dbReference>
<organism evidence="3 4">
    <name type="scientific">Mesorhabditis spiculigera</name>
    <dbReference type="NCBI Taxonomy" id="96644"/>
    <lineage>
        <taxon>Eukaryota</taxon>
        <taxon>Metazoa</taxon>
        <taxon>Ecdysozoa</taxon>
        <taxon>Nematoda</taxon>
        <taxon>Chromadorea</taxon>
        <taxon>Rhabditida</taxon>
        <taxon>Rhabditina</taxon>
        <taxon>Rhabditomorpha</taxon>
        <taxon>Rhabditoidea</taxon>
        <taxon>Rhabditidae</taxon>
        <taxon>Mesorhabditinae</taxon>
        <taxon>Mesorhabditis</taxon>
    </lineage>
</organism>
<comment type="caution">
    <text evidence="3">The sequence shown here is derived from an EMBL/GenBank/DDBJ whole genome shotgun (WGS) entry which is preliminary data.</text>
</comment>
<evidence type="ECO:0000256" key="1">
    <source>
        <dbReference type="SAM" id="SignalP"/>
    </source>
</evidence>
<dbReference type="Proteomes" id="UP001177023">
    <property type="component" value="Unassembled WGS sequence"/>
</dbReference>
<dbReference type="AlphaFoldDB" id="A0AA36FV91"/>
<dbReference type="Pfam" id="PF02931">
    <property type="entry name" value="Neur_chan_LBD"/>
    <property type="match status" value="1"/>
</dbReference>
<dbReference type="InterPro" id="IPR006202">
    <property type="entry name" value="Neur_chan_lig-bd"/>
</dbReference>
<feature type="chain" id="PRO_5041359705" description="Neurotransmitter-gated ion-channel ligand-binding domain-containing protein" evidence="1">
    <location>
        <begin position="16"/>
        <end position="192"/>
    </location>
</feature>
<dbReference type="EMBL" id="CATQJA010001747">
    <property type="protein sequence ID" value="CAJ0568480.1"/>
    <property type="molecule type" value="Genomic_DNA"/>
</dbReference>
<proteinExistence type="predicted"/>
<evidence type="ECO:0000313" key="3">
    <source>
        <dbReference type="EMBL" id="CAJ0568480.1"/>
    </source>
</evidence>